<feature type="compositionally biased region" description="Basic and acidic residues" evidence="2">
    <location>
        <begin position="230"/>
        <end position="242"/>
    </location>
</feature>
<reference evidence="3" key="1">
    <citation type="submission" date="2021-01" db="EMBL/GenBank/DDBJ databases">
        <authorList>
            <person name="Zahm M."/>
            <person name="Roques C."/>
            <person name="Cabau C."/>
            <person name="Klopp C."/>
            <person name="Donnadieu C."/>
            <person name="Jouanno E."/>
            <person name="Lampietro C."/>
            <person name="Louis A."/>
            <person name="Herpin A."/>
            <person name="Echchiki A."/>
            <person name="Berthelot C."/>
            <person name="Parey E."/>
            <person name="Roest-Crollius H."/>
            <person name="Braasch I."/>
            <person name="Postlethwait J."/>
            <person name="Bobe J."/>
            <person name="Montfort J."/>
            <person name="Bouchez O."/>
            <person name="Begum T."/>
            <person name="Mejri S."/>
            <person name="Adams A."/>
            <person name="Chen W.-J."/>
            <person name="Guiguen Y."/>
        </authorList>
    </citation>
    <scope>NUCLEOTIDE SEQUENCE</scope>
    <source>
        <tissue evidence="3">Blood</tissue>
    </source>
</reference>
<dbReference type="InterPro" id="IPR011990">
    <property type="entry name" value="TPR-like_helical_dom_sf"/>
</dbReference>
<dbReference type="Gene3D" id="1.25.40.10">
    <property type="entry name" value="Tetratricopeptide repeat domain"/>
    <property type="match status" value="1"/>
</dbReference>
<name>A0A8T3D7W1_9TELE</name>
<dbReference type="AlphaFoldDB" id="A0A8T3D7W1"/>
<dbReference type="PANTHER" id="PTHR10102">
    <property type="entry name" value="DNA-DIRECTED RNA POLYMERASE, MITOCHONDRIAL"/>
    <property type="match status" value="1"/>
</dbReference>
<dbReference type="GO" id="GO:0006390">
    <property type="term" value="P:mitochondrial transcription"/>
    <property type="evidence" value="ECO:0007669"/>
    <property type="project" value="TreeGrafter"/>
</dbReference>
<evidence type="ECO:0000313" key="3">
    <source>
        <dbReference type="EMBL" id="KAI1891707.1"/>
    </source>
</evidence>
<feature type="region of interest" description="Disordered" evidence="2">
    <location>
        <begin position="106"/>
        <end position="242"/>
    </location>
</feature>
<comment type="caution">
    <text evidence="3">The sequence shown here is derived from an EMBL/GenBank/DDBJ whole genome shotgun (WGS) entry which is preliminary data.</text>
</comment>
<dbReference type="EMBL" id="JAERUA010000013">
    <property type="protein sequence ID" value="KAI1891707.1"/>
    <property type="molecule type" value="Genomic_DNA"/>
</dbReference>
<organism evidence="3 4">
    <name type="scientific">Albula goreensis</name>
    <dbReference type="NCBI Taxonomy" id="1534307"/>
    <lineage>
        <taxon>Eukaryota</taxon>
        <taxon>Metazoa</taxon>
        <taxon>Chordata</taxon>
        <taxon>Craniata</taxon>
        <taxon>Vertebrata</taxon>
        <taxon>Euteleostomi</taxon>
        <taxon>Actinopterygii</taxon>
        <taxon>Neopterygii</taxon>
        <taxon>Teleostei</taxon>
        <taxon>Albuliformes</taxon>
        <taxon>Albulidae</taxon>
        <taxon>Albula</taxon>
    </lineage>
</organism>
<dbReference type="PROSITE" id="PS51375">
    <property type="entry name" value="PPR"/>
    <property type="match status" value="1"/>
</dbReference>
<protein>
    <submittedName>
        <fullName evidence="3">Uncharacterized protein</fullName>
    </submittedName>
</protein>
<feature type="compositionally biased region" description="Basic and acidic residues" evidence="2">
    <location>
        <begin position="139"/>
        <end position="150"/>
    </location>
</feature>
<gene>
    <name evidence="3" type="ORF">AGOR_G00146540</name>
</gene>
<dbReference type="InterPro" id="IPR002092">
    <property type="entry name" value="DNA-dir_Rpol_phage-type"/>
</dbReference>
<feature type="repeat" description="PPR" evidence="1">
    <location>
        <begin position="310"/>
        <end position="344"/>
    </location>
</feature>
<dbReference type="PANTHER" id="PTHR10102:SF0">
    <property type="entry name" value="DNA-DIRECTED RNA POLYMERASE, MITOCHONDRIAL"/>
    <property type="match status" value="1"/>
</dbReference>
<dbReference type="InterPro" id="IPR002885">
    <property type="entry name" value="PPR_rpt"/>
</dbReference>
<dbReference type="GO" id="GO:0034245">
    <property type="term" value="C:mitochondrial DNA-directed RNA polymerase complex"/>
    <property type="evidence" value="ECO:0007669"/>
    <property type="project" value="TreeGrafter"/>
</dbReference>
<accession>A0A8T3D7W1</accession>
<evidence type="ECO:0000256" key="1">
    <source>
        <dbReference type="PROSITE-ProRule" id="PRU00708"/>
    </source>
</evidence>
<dbReference type="GO" id="GO:0003899">
    <property type="term" value="F:DNA-directed RNA polymerase activity"/>
    <property type="evidence" value="ECO:0007669"/>
    <property type="project" value="InterPro"/>
</dbReference>
<dbReference type="Proteomes" id="UP000829720">
    <property type="component" value="Unassembled WGS sequence"/>
</dbReference>
<dbReference type="GO" id="GO:0001018">
    <property type="term" value="F:mitochondrial promoter sequence-specific DNA binding"/>
    <property type="evidence" value="ECO:0007669"/>
    <property type="project" value="TreeGrafter"/>
</dbReference>
<evidence type="ECO:0000256" key="2">
    <source>
        <dbReference type="SAM" id="MobiDB-lite"/>
    </source>
</evidence>
<keyword evidence="4" id="KW-1185">Reference proteome</keyword>
<sequence>MSLLRLCAFQKYRTARILFESNIRHILYSDQCHACLRIRNDSHRRIAEAPWTAFRRNYSAPIPKKEDGQKRVWEQSHLLDVLEARMQQLQSDVALDVKHSKVKLVRFRQPGREAPSKESHANKKGGGTDPPSQKHHPIRWIEKLKRERTNKAKKLQVHWQKPPDKLAEGKTSNASMKPPSTVMKTIPATKVSKGPVKLERSRLHTPHRKDLKQEHHKSGGAAAAAMTPDSKAHSREKQPAEVEELDHYLNQRTTAKANQLLTDREGNPHGYAQLNVRCYLESCVFSGDVERAQRCLLSHHNQVSRRKLLSIGAYNLMMRVWAKRGSLKQVGQLFSMVEEAGLQPNLCSYAAALECMGRSSSCSPRVIVRCLQQLEESGMSMDDLFQKCVFRQDEREFVLKAIQMVKPDFQPTLEMDRQICTSPLVEDIYTTRGSVKYPKLDFGLQELRERFSRQLSMELADTITIDSVETLKPVTKHMAKWYATPH</sequence>
<proteinExistence type="predicted"/>
<feature type="compositionally biased region" description="Basic and acidic residues" evidence="2">
    <location>
        <begin position="110"/>
        <end position="121"/>
    </location>
</feature>
<dbReference type="OrthoDB" id="276422at2759"/>
<evidence type="ECO:0000313" key="4">
    <source>
        <dbReference type="Proteomes" id="UP000829720"/>
    </source>
</evidence>